<dbReference type="PANTHER" id="PTHR30193:SF37">
    <property type="entry name" value="INNER MEMBRANE ABC TRANSPORTER PERMEASE PROTEIN YCJO"/>
    <property type="match status" value="1"/>
</dbReference>
<dbReference type="InterPro" id="IPR000515">
    <property type="entry name" value="MetI-like"/>
</dbReference>
<gene>
    <name evidence="9" type="ORF">E1269_05810</name>
</gene>
<dbReference type="Gene3D" id="1.10.3720.10">
    <property type="entry name" value="MetI-like"/>
    <property type="match status" value="1"/>
</dbReference>
<keyword evidence="10" id="KW-1185">Reference proteome</keyword>
<keyword evidence="5 7" id="KW-1133">Transmembrane helix</keyword>
<keyword evidence="4 7" id="KW-0812">Transmembrane</keyword>
<evidence type="ECO:0000313" key="9">
    <source>
        <dbReference type="EMBL" id="TDE13543.1"/>
    </source>
</evidence>
<dbReference type="AlphaFoldDB" id="A0A4R5DRV1"/>
<evidence type="ECO:0000256" key="1">
    <source>
        <dbReference type="ARBA" id="ARBA00004651"/>
    </source>
</evidence>
<dbReference type="PROSITE" id="PS50928">
    <property type="entry name" value="ABC_TM1"/>
    <property type="match status" value="1"/>
</dbReference>
<dbReference type="CDD" id="cd06261">
    <property type="entry name" value="TM_PBP2"/>
    <property type="match status" value="1"/>
</dbReference>
<feature type="domain" description="ABC transmembrane type-1" evidence="8">
    <location>
        <begin position="67"/>
        <end position="279"/>
    </location>
</feature>
<reference evidence="9 10" key="1">
    <citation type="submission" date="2019-03" db="EMBL/GenBank/DDBJ databases">
        <title>Draft genome sequences of novel Actinobacteria.</title>
        <authorList>
            <person name="Sahin N."/>
            <person name="Ay H."/>
            <person name="Saygin H."/>
        </authorList>
    </citation>
    <scope>NUCLEOTIDE SEQUENCE [LARGE SCALE GENOMIC DNA]</scope>
    <source>
        <strain evidence="9 10">5K138</strain>
    </source>
</reference>
<accession>A0A4R5DRV1</accession>
<evidence type="ECO:0000256" key="5">
    <source>
        <dbReference type="ARBA" id="ARBA00022989"/>
    </source>
</evidence>
<evidence type="ECO:0000256" key="2">
    <source>
        <dbReference type="ARBA" id="ARBA00022448"/>
    </source>
</evidence>
<dbReference type="Pfam" id="PF00528">
    <property type="entry name" value="BPD_transp_1"/>
    <property type="match status" value="1"/>
</dbReference>
<dbReference type="SUPFAM" id="SSF161098">
    <property type="entry name" value="MetI-like"/>
    <property type="match status" value="1"/>
</dbReference>
<keyword evidence="6 7" id="KW-0472">Membrane</keyword>
<evidence type="ECO:0000256" key="7">
    <source>
        <dbReference type="RuleBase" id="RU363032"/>
    </source>
</evidence>
<feature type="transmembrane region" description="Helical" evidence="7">
    <location>
        <begin position="104"/>
        <end position="124"/>
    </location>
</feature>
<feature type="transmembrane region" description="Helical" evidence="7">
    <location>
        <begin position="71"/>
        <end position="92"/>
    </location>
</feature>
<keyword evidence="2 7" id="KW-0813">Transport</keyword>
<evidence type="ECO:0000256" key="6">
    <source>
        <dbReference type="ARBA" id="ARBA00023136"/>
    </source>
</evidence>
<dbReference type="InterPro" id="IPR051393">
    <property type="entry name" value="ABC_transporter_permease"/>
</dbReference>
<organism evidence="9 10">
    <name type="scientific">Jiangella asiatica</name>
    <dbReference type="NCBI Taxonomy" id="2530372"/>
    <lineage>
        <taxon>Bacteria</taxon>
        <taxon>Bacillati</taxon>
        <taxon>Actinomycetota</taxon>
        <taxon>Actinomycetes</taxon>
        <taxon>Jiangellales</taxon>
        <taxon>Jiangellaceae</taxon>
        <taxon>Jiangella</taxon>
    </lineage>
</organism>
<keyword evidence="3" id="KW-1003">Cell membrane</keyword>
<comment type="similarity">
    <text evidence="7">Belongs to the binding-protein-dependent transport system permease family.</text>
</comment>
<dbReference type="OrthoDB" id="34224at2"/>
<dbReference type="Proteomes" id="UP000294739">
    <property type="component" value="Unassembled WGS sequence"/>
</dbReference>
<sequence length="286" mass="30657">MPYWLLAPGVAVMVVVSFVPLALAGLISLSNLSQYTIGDVGSAGLVWLRNYIDVLDPGSPLEVLGPLRISVVYSLLSTAVAVPLGIAAALLVNQRFAGRTVLRTLMLLPFILPHFVTALIWRLMFQTGTGAVDQVLGALGLGSEHLWLIGPESFAALTIAATWSAWPFVYIMVLAALQAIPRELYDSAEVDGAGPFRSFRSITLPSIRATLALAICLSLINQFNSFTLPFVMFGHPPPEQANVIPVSIYTATVTASDYGHGAAVAIVNLVILLVPVVYYLRKARAE</sequence>
<dbReference type="RefSeq" id="WP_131892310.1">
    <property type="nucleotide sequence ID" value="NZ_SMKZ01000005.1"/>
</dbReference>
<evidence type="ECO:0000256" key="4">
    <source>
        <dbReference type="ARBA" id="ARBA00022692"/>
    </source>
</evidence>
<feature type="transmembrane region" description="Helical" evidence="7">
    <location>
        <begin position="206"/>
        <end position="223"/>
    </location>
</feature>
<dbReference type="PANTHER" id="PTHR30193">
    <property type="entry name" value="ABC TRANSPORTER PERMEASE PROTEIN"/>
    <property type="match status" value="1"/>
</dbReference>
<comment type="caution">
    <text evidence="9">The sequence shown here is derived from an EMBL/GenBank/DDBJ whole genome shotgun (WGS) entry which is preliminary data.</text>
</comment>
<proteinExistence type="inferred from homology"/>
<feature type="transmembrane region" description="Helical" evidence="7">
    <location>
        <begin position="154"/>
        <end position="177"/>
    </location>
</feature>
<feature type="transmembrane region" description="Helical" evidence="7">
    <location>
        <begin position="258"/>
        <end position="280"/>
    </location>
</feature>
<dbReference type="InParanoid" id="A0A4R5DRV1"/>
<dbReference type="GO" id="GO:0055085">
    <property type="term" value="P:transmembrane transport"/>
    <property type="evidence" value="ECO:0007669"/>
    <property type="project" value="InterPro"/>
</dbReference>
<evidence type="ECO:0000256" key="3">
    <source>
        <dbReference type="ARBA" id="ARBA00022475"/>
    </source>
</evidence>
<comment type="subcellular location">
    <subcellularLocation>
        <location evidence="1 7">Cell membrane</location>
        <topology evidence="1 7">Multi-pass membrane protein</topology>
    </subcellularLocation>
</comment>
<dbReference type="EMBL" id="SMKZ01000005">
    <property type="protein sequence ID" value="TDE13543.1"/>
    <property type="molecule type" value="Genomic_DNA"/>
</dbReference>
<dbReference type="InterPro" id="IPR035906">
    <property type="entry name" value="MetI-like_sf"/>
</dbReference>
<dbReference type="GO" id="GO:0005886">
    <property type="term" value="C:plasma membrane"/>
    <property type="evidence" value="ECO:0007669"/>
    <property type="project" value="UniProtKB-SubCell"/>
</dbReference>
<name>A0A4R5DRV1_9ACTN</name>
<evidence type="ECO:0000313" key="10">
    <source>
        <dbReference type="Proteomes" id="UP000294739"/>
    </source>
</evidence>
<protein>
    <submittedName>
        <fullName evidence="9">Sugar ABC transporter permease</fullName>
    </submittedName>
</protein>
<evidence type="ECO:0000259" key="8">
    <source>
        <dbReference type="PROSITE" id="PS50928"/>
    </source>
</evidence>